<sequence>MHRLALALTILLAGCGTTEDRFKPSILHYVRSNQDGTEAETVVQFRPTPMDIAVYKARERCTTAAYVTAHMANSREAGRYVAGKVARDGSQAAFGTLELKPDGQLEMSLNPPGVPRLTDRFRPRLRPFVIYDFDFADLNASLQLDRRRNSFRYALPVLWPTTTGFGFRDLGILIGRLERFETHNGLRSKRFALRVEGPQPAAGTLWAHAEKGFIIDALLSIPNHQEYRDFRLRLVKEDPGGQEDWDKLTRAHYRDCATGQ</sequence>
<dbReference type="Proteomes" id="UP000503222">
    <property type="component" value="Chromosome"/>
</dbReference>
<dbReference type="EMBL" id="CP049869">
    <property type="protein sequence ID" value="QIK78216.1"/>
    <property type="molecule type" value="Genomic_DNA"/>
</dbReference>
<evidence type="ECO:0000313" key="1">
    <source>
        <dbReference type="EMBL" id="QIK78216.1"/>
    </source>
</evidence>
<dbReference type="RefSeq" id="WP_166410609.1">
    <property type="nucleotide sequence ID" value="NZ_CP049869.1"/>
</dbReference>
<dbReference type="AlphaFoldDB" id="A0A6G7YNB9"/>
<accession>A0A6G7YNB9</accession>
<dbReference type="KEGG" id="spii:G7077_04160"/>
<gene>
    <name evidence="1" type="ORF">G7077_04160</name>
</gene>
<keyword evidence="2" id="KW-1185">Reference proteome</keyword>
<protein>
    <recommendedName>
        <fullName evidence="3">Lipoprotein</fullName>
    </recommendedName>
</protein>
<dbReference type="PROSITE" id="PS51257">
    <property type="entry name" value="PROKAR_LIPOPROTEIN"/>
    <property type="match status" value="1"/>
</dbReference>
<organism evidence="1 2">
    <name type="scientific">Sphingomonas piscis</name>
    <dbReference type="NCBI Taxonomy" id="2714943"/>
    <lineage>
        <taxon>Bacteria</taxon>
        <taxon>Pseudomonadati</taxon>
        <taxon>Pseudomonadota</taxon>
        <taxon>Alphaproteobacteria</taxon>
        <taxon>Sphingomonadales</taxon>
        <taxon>Sphingomonadaceae</taxon>
        <taxon>Sphingomonas</taxon>
    </lineage>
</organism>
<proteinExistence type="predicted"/>
<evidence type="ECO:0000313" key="2">
    <source>
        <dbReference type="Proteomes" id="UP000503222"/>
    </source>
</evidence>
<reference evidence="1 2" key="1">
    <citation type="submission" date="2020-03" db="EMBL/GenBank/DDBJ databases">
        <title>Sphingomonas sp. nov., isolated from fish.</title>
        <authorList>
            <person name="Hyun D.-W."/>
            <person name="Bae J.-W."/>
        </authorList>
    </citation>
    <scope>NUCLEOTIDE SEQUENCE [LARGE SCALE GENOMIC DNA]</scope>
    <source>
        <strain evidence="1 2">HDW15B</strain>
    </source>
</reference>
<name>A0A6G7YNB9_9SPHN</name>
<evidence type="ECO:0008006" key="3">
    <source>
        <dbReference type="Google" id="ProtNLM"/>
    </source>
</evidence>